<keyword evidence="3" id="KW-1185">Reference proteome</keyword>
<dbReference type="PANTHER" id="PTHR47020">
    <property type="entry name" value="HILLARIN"/>
    <property type="match status" value="1"/>
</dbReference>
<dbReference type="PANTHER" id="PTHR47020:SF1">
    <property type="entry name" value="HILLARIN"/>
    <property type="match status" value="1"/>
</dbReference>
<evidence type="ECO:0000313" key="3">
    <source>
        <dbReference type="Proteomes" id="UP000050795"/>
    </source>
</evidence>
<dbReference type="WBParaSite" id="TREG1_105730.2">
    <property type="protein sequence ID" value="TREG1_105730.2"/>
    <property type="gene ID" value="TREG1_105730"/>
</dbReference>
<dbReference type="Pfam" id="PF23265">
    <property type="entry name" value="Ig-like_KY"/>
    <property type="match status" value="4"/>
</dbReference>
<name>A0AA85ILV7_TRIRE</name>
<feature type="compositionally biased region" description="Low complexity" evidence="1">
    <location>
        <begin position="772"/>
        <end position="788"/>
    </location>
</feature>
<feature type="compositionally biased region" description="Polar residues" evidence="1">
    <location>
        <begin position="793"/>
        <end position="828"/>
    </location>
</feature>
<dbReference type="InterPro" id="IPR053041">
    <property type="entry name" value="Transglut-like_Superfamily_Mod"/>
</dbReference>
<feature type="domain" description="Transglutaminase-like" evidence="2">
    <location>
        <begin position="940"/>
        <end position="1008"/>
    </location>
</feature>
<evidence type="ECO:0000259" key="2">
    <source>
        <dbReference type="SMART" id="SM00460"/>
    </source>
</evidence>
<reference evidence="3" key="1">
    <citation type="submission" date="2022-06" db="EMBL/GenBank/DDBJ databases">
        <authorList>
            <person name="Berger JAMES D."/>
            <person name="Berger JAMES D."/>
        </authorList>
    </citation>
    <scope>NUCLEOTIDE SEQUENCE [LARGE SCALE GENOMIC DNA]</scope>
</reference>
<protein>
    <recommendedName>
        <fullName evidence="2">Transglutaminase-like domain-containing protein</fullName>
    </recommendedName>
</protein>
<feature type="compositionally biased region" description="Polar residues" evidence="1">
    <location>
        <begin position="708"/>
        <end position="729"/>
    </location>
</feature>
<dbReference type="InterPro" id="IPR038765">
    <property type="entry name" value="Papain-like_cys_pep_sf"/>
</dbReference>
<feature type="domain" description="Transglutaminase-like" evidence="2">
    <location>
        <begin position="106"/>
        <end position="172"/>
    </location>
</feature>
<dbReference type="InterPro" id="IPR056564">
    <property type="entry name" value="Ig-like_KY"/>
</dbReference>
<proteinExistence type="predicted"/>
<dbReference type="InterPro" id="IPR002931">
    <property type="entry name" value="Transglutaminase-like"/>
</dbReference>
<feature type="compositionally biased region" description="Low complexity" evidence="1">
    <location>
        <begin position="549"/>
        <end position="559"/>
    </location>
</feature>
<feature type="compositionally biased region" description="Polar residues" evidence="1">
    <location>
        <begin position="684"/>
        <end position="697"/>
    </location>
</feature>
<sequence>MRAPEGFQLPSPVDFDSHPPPQLPKYLKHQVYDKPEVFAKVDEHAMNVAGYQHPTFRDLMWDLLYRYKLDELERARVIFRWMTAKDMQNIHFENVSPNSPEDVLMSFSTNRGTFSRMYEVMCSYSEIHCVTVSGYAKGVDYLPGDKFLGLPPNHSWNVIYIRGSWQLVDVHWAARYLSSGKNVPENVVYEYDDFYFMMEPQQAVYSHFPEDQRWQLLPVPLTLSQFENLPLTKSQFFKCAIDFLEQHHGVVRTQDGCLRMTLGFWRPGGFTYKLQYLVTSYNHPEPDFLTAYPNDLRDQVPNLDVDLKCFVLQETTKDHLNFFFRLPASGIYYLTIYAQELASLSVGRESTFRAACEYKIICDSPARDAQPYPICHDANWGPAWSHVNHYALEPSHIEGVISIPSELDSLVNSNGHYTPIPKTVDIRFQKHRPEVNLLAKLHRNGVSDEFLDQYQRVTETVRETLFHVTLPEPGEYGLEVYANEPAEGDTYTHMCQYLIHYEHPPGWRSTPRLTASGADAGPSPEVNQFWRHPTSSGGTGDAPHNGNASKYLSPSLSSSTRYNHNEPQITSSGSLREMYNYELDAPPMGQLPKLYAHSQYGNANQHSPNRINNYLSNNNKNGTSKAFGYVPSRNNQLISSDQDNRYYPNTTIATTTAFSSPPLSNSDQLSNLSQNFSNIKINQDSSLKSTTNGSATSDRLPAYHPAVSDSSTISSVNNQAGYPPYSGQNHIGNGVQQIYNSSINPTTRYQNSVRFEPGSPSYISSNGTNTNVGYVSPPGSSNSSSVPYHKQQYDQVSSTLGSRTSQPSSASNQFYRPDQSTANWSSGPIQRVPPKEFAPSPLSTDVLEEKPRPQEIPTTNEMSTAPYQSFEVFRRIDEHAVSVSQQQQDNFNQLIWQLIYARNITDELEKVRVIFLWLCTKDLHKMNFDYVKPDSPEEILMGIRTGKSTYAQIFYTLCRYAGLHCKLLIGYAKGAEYAPGMHFSGRQGQHSWNAVLIDKVWRLVDCHWAARRLIGKRPSPDNVRYGLDMFYFLANPSQLIYTHFPHDVDWQLLRHPITLKEFENLAPVKSAFFKYNLDLITHRNAVIVCSDPEVRIVIAFPAGAENYLSFTFGLSFDNQEGSEEFRGIPLTRFGRQETLIREHTSVFYIRPPRPGAYKLLIYAKQQQPHQNGQKEGLGIVSMITDDATSENLYGAVCEYRLVANFSANSSLPPFPPCQSSSYGPNELAKNYRITAQRLDCTLRAVRGSLEIRFTLGSPPNGAGYSPVPSPPPRLMAKLKCTLVPESALSKSLLQRSVNGNTEAVFALFLPEAGEYGLEIYANDPVKDGNSFFVVWQYIIISDCDSPVRGLPTIAPTYLGPMPRFDSMGLKALSHTDPFIQANSGELCIQFARHPEKPLRIMAQLIHCSHDVAEDCSQQVLQQTRDSQIYFVVRFPHPGFFKFQIYALPYTEPGESLPGVFNYLLEATQVNRGRNGQVMCFPQQFAQWKEGCYLHTPLDGILYPSGSTQPNADTIPFRVSVPTAHAVAVVVGEDWTHLTRVGDRWEGQVCLKSYWGIENQLALCAKYDNLDGNYGTLLEYRLAKR</sequence>
<feature type="region of interest" description="Disordered" evidence="1">
    <location>
        <begin position="510"/>
        <end position="571"/>
    </location>
</feature>
<feature type="compositionally biased region" description="Polar residues" evidence="1">
    <location>
        <begin position="761"/>
        <end position="771"/>
    </location>
</feature>
<feature type="region of interest" description="Disordered" evidence="1">
    <location>
        <begin position="1"/>
        <end position="20"/>
    </location>
</feature>
<organism evidence="3 4">
    <name type="scientific">Trichobilharzia regenti</name>
    <name type="common">Nasal bird schistosome</name>
    <dbReference type="NCBI Taxonomy" id="157069"/>
    <lineage>
        <taxon>Eukaryota</taxon>
        <taxon>Metazoa</taxon>
        <taxon>Spiralia</taxon>
        <taxon>Lophotrochozoa</taxon>
        <taxon>Platyhelminthes</taxon>
        <taxon>Trematoda</taxon>
        <taxon>Digenea</taxon>
        <taxon>Strigeidida</taxon>
        <taxon>Schistosomatoidea</taxon>
        <taxon>Schistosomatidae</taxon>
        <taxon>Trichobilharzia</taxon>
    </lineage>
</organism>
<dbReference type="SUPFAM" id="SSF54001">
    <property type="entry name" value="Cysteine proteinases"/>
    <property type="match status" value="2"/>
</dbReference>
<reference evidence="4" key="2">
    <citation type="submission" date="2023-11" db="UniProtKB">
        <authorList>
            <consortium name="WormBaseParasite"/>
        </authorList>
    </citation>
    <scope>IDENTIFICATION</scope>
</reference>
<feature type="region of interest" description="Disordered" evidence="1">
    <location>
        <begin position="750"/>
        <end position="861"/>
    </location>
</feature>
<accession>A0AA85ILV7</accession>
<feature type="region of interest" description="Disordered" evidence="1">
    <location>
        <begin position="684"/>
        <end position="729"/>
    </location>
</feature>
<dbReference type="Pfam" id="PF01841">
    <property type="entry name" value="Transglut_core"/>
    <property type="match status" value="1"/>
</dbReference>
<evidence type="ECO:0000256" key="1">
    <source>
        <dbReference type="SAM" id="MobiDB-lite"/>
    </source>
</evidence>
<feature type="compositionally biased region" description="Polar residues" evidence="1">
    <location>
        <begin position="560"/>
        <end position="571"/>
    </location>
</feature>
<dbReference type="Proteomes" id="UP000050795">
    <property type="component" value="Unassembled WGS sequence"/>
</dbReference>
<evidence type="ECO:0000313" key="4">
    <source>
        <dbReference type="WBParaSite" id="TREG1_105730.2"/>
    </source>
</evidence>
<dbReference type="Gene3D" id="3.10.620.30">
    <property type="match status" value="1"/>
</dbReference>
<dbReference type="SMART" id="SM00460">
    <property type="entry name" value="TGc"/>
    <property type="match status" value="2"/>
</dbReference>